<dbReference type="InterPro" id="IPR011047">
    <property type="entry name" value="Quinoprotein_ADH-like_sf"/>
</dbReference>
<organism evidence="4 5">
    <name type="scientific">Steccherinum ochraceum</name>
    <dbReference type="NCBI Taxonomy" id="92696"/>
    <lineage>
        <taxon>Eukaryota</taxon>
        <taxon>Fungi</taxon>
        <taxon>Dikarya</taxon>
        <taxon>Basidiomycota</taxon>
        <taxon>Agaricomycotina</taxon>
        <taxon>Agaricomycetes</taxon>
        <taxon>Polyporales</taxon>
        <taxon>Steccherinaceae</taxon>
        <taxon>Steccherinum</taxon>
    </lineage>
</organism>
<evidence type="ECO:0000313" key="4">
    <source>
        <dbReference type="EMBL" id="TCD64771.1"/>
    </source>
</evidence>
<reference evidence="4 5" key="1">
    <citation type="submission" date="2018-11" db="EMBL/GenBank/DDBJ databases">
        <title>Genome assembly of Steccherinum ochraceum LE-BIN_3174, the white-rot fungus of the Steccherinaceae family (The Residual Polyporoid clade, Polyporales, Basidiomycota).</title>
        <authorList>
            <person name="Fedorova T.V."/>
            <person name="Glazunova O.A."/>
            <person name="Landesman E.O."/>
            <person name="Moiseenko K.V."/>
            <person name="Psurtseva N.V."/>
            <person name="Savinova O.S."/>
            <person name="Shakhova N.V."/>
            <person name="Tyazhelova T.V."/>
            <person name="Vasina D.V."/>
        </authorList>
    </citation>
    <scope>NUCLEOTIDE SEQUENCE [LARGE SCALE GENOMIC DNA]</scope>
    <source>
        <strain evidence="4 5">LE-BIN_3174</strain>
    </source>
</reference>
<evidence type="ECO:0000256" key="2">
    <source>
        <dbReference type="SAM" id="MobiDB-lite"/>
    </source>
</evidence>
<keyword evidence="3" id="KW-1133">Transmembrane helix</keyword>
<evidence type="ECO:0000256" key="1">
    <source>
        <dbReference type="SAM" id="Coils"/>
    </source>
</evidence>
<dbReference type="EMBL" id="RWJN01000216">
    <property type="protein sequence ID" value="TCD64771.1"/>
    <property type="molecule type" value="Genomic_DNA"/>
</dbReference>
<sequence length="1430" mass="158378">MSFVGFQLPVLPPVAFNGLITPSVECLFPVLTLLGTSFVLGSLILGPLLVLMDPLRQVLVRPHQEMLSRRLTLLILAAAAVAFATLPGDLRRCLVDGSFVAGVHPLAPSGLQVLGIATIQVGFIGSQPPVYILSLATRFVSGMVPSTQKLRKCSSSRPRSSRKQSHVGRPRAAKPSPPCGSTAEELIEQLRCTWGVTLSGIRGIMVVTTIANRLRKRFKNFRGVYQARQRHPHRFVSFKQRIARCRPRAPPLHEEGLPEMQLSATRNTAITCQSAELDELRAKVAAAQAALASIVEERDALKASAEVQQPALQDSSSWPTLASSVSICPIEEHLSLRALQMSRNSVRREVSVSVDSTVTMLGFALDLSKDDADVDPEESLYQDFLDTERNVADLTVIAYRRRDAVLSQRDQLLANMEEEKNTFIYVLTAYVSIIDDQRARITSLEADVASINEENLVSQELADLMEEGLDEQERSIEKRSVTAQQEQEKLHILQTQHIQMKLDSAVLQEQYEAARQEYQSYQVKLSLKEKSHQEELAVLHEKIRAAQDDTLPLAEELKVAEDDLTATLDSLASERSGNADLTAQCDALTAANADLVCLTQSLTTQALDAGSHLATLQTELTDFNKKEAEVQQLLVVHQLVQADLQQRLDAATKEAQSLQGALVPHLVAAQDQNIVLAKERSKLNAQFTAVDKEGKRYHDLAWACANKYGKVDTIIRADKQEKETGRKKAAVKAAPPPPPRPIAGLPTPVQDPAPQPPVVTIRPPPHVLSLSEVCKRLSEVFTAESFWDKLVSTSNTWISAMVKHHVDCHQGLNRKDLAVHLYKLHSHLRPGHKPAFRYCSLPQSRSVTWTKIVSHRWILVASSDDVASTLCLYDYVPGECQADIMPLTQAFLRAPVIRGIVFDRGGDVIIAVELCPSSAPSIQVLSLRCHDGKIVFVQLGSLHDASYLRAADGDWVGMSVCKNRNIPTLWNRKTGRVIQLHDKPESQGGCMSMAIKDDIVAVAYRRKMRIYRILGDGAELLCTHRYGASFQSSSVVALPMVHSSDDKQDTPMFALALGVRDGINVYHVRCKADDGFTLVWKFTTPLKYLDNPHEPQLSDNGSMITWLSIPGSVVSRGVHYFLAQLPVPSDVTQAPVQKPEDMELTSRFYDLAADERIPALYWKATRDLDDLRGLAVFGNAFGELAVFDFSNTSPDALSRVFPRPCPPNYQGELVVSQNCKPDDLKLDLGYPFPLMSTVHDDETLFAKQAAKASELSSKASSLNTWGNSLWSVEFRRLLTLLEVRSLYGEVIPLIYKSGLEVFAVGDLFVLFDWDAAHCRVLESTDADDICSQIETASIILPKGRTMFGGILGIDHVSGLQMHFAERRLYHRNRALEMRNRGGRVDDSWTARKDEDRGRDTHLMGSRFRPYSATRDDSDGDSELGLGGIES</sequence>
<feature type="region of interest" description="Disordered" evidence="2">
    <location>
        <begin position="719"/>
        <end position="746"/>
    </location>
</feature>
<dbReference type="OrthoDB" id="2786194at2759"/>
<keyword evidence="1" id="KW-0175">Coiled coil</keyword>
<feature type="coiled-coil region" evidence="1">
    <location>
        <begin position="270"/>
        <end position="297"/>
    </location>
</feature>
<keyword evidence="3" id="KW-0812">Transmembrane</keyword>
<accession>A0A4R0RA59</accession>
<protein>
    <submittedName>
        <fullName evidence="4">Uncharacterized protein</fullName>
    </submittedName>
</protein>
<proteinExistence type="predicted"/>
<evidence type="ECO:0000313" key="5">
    <source>
        <dbReference type="Proteomes" id="UP000292702"/>
    </source>
</evidence>
<feature type="region of interest" description="Disordered" evidence="2">
    <location>
        <begin position="149"/>
        <end position="180"/>
    </location>
</feature>
<feature type="compositionally biased region" description="Basic residues" evidence="2">
    <location>
        <begin position="149"/>
        <end position="172"/>
    </location>
</feature>
<dbReference type="SUPFAM" id="SSF50998">
    <property type="entry name" value="Quinoprotein alcohol dehydrogenase-like"/>
    <property type="match status" value="1"/>
</dbReference>
<feature type="coiled-coil region" evidence="1">
    <location>
        <begin position="504"/>
        <end position="574"/>
    </location>
</feature>
<feature type="coiled-coil region" evidence="1">
    <location>
        <begin position="402"/>
        <end position="454"/>
    </location>
</feature>
<dbReference type="Proteomes" id="UP000292702">
    <property type="component" value="Unassembled WGS sequence"/>
</dbReference>
<feature type="region of interest" description="Disordered" evidence="2">
    <location>
        <begin position="1393"/>
        <end position="1430"/>
    </location>
</feature>
<keyword evidence="5" id="KW-1185">Reference proteome</keyword>
<evidence type="ECO:0000256" key="3">
    <source>
        <dbReference type="SAM" id="Phobius"/>
    </source>
</evidence>
<keyword evidence="3" id="KW-0472">Membrane</keyword>
<name>A0A4R0RA59_9APHY</name>
<comment type="caution">
    <text evidence="4">The sequence shown here is derived from an EMBL/GenBank/DDBJ whole genome shotgun (WGS) entry which is preliminary data.</text>
</comment>
<feature type="transmembrane region" description="Helical" evidence="3">
    <location>
        <begin position="71"/>
        <end position="88"/>
    </location>
</feature>
<feature type="transmembrane region" description="Helical" evidence="3">
    <location>
        <begin position="27"/>
        <end position="51"/>
    </location>
</feature>
<gene>
    <name evidence="4" type="ORF">EIP91_003631</name>
</gene>